<dbReference type="CDD" id="cd00799">
    <property type="entry name" value="INT_Cre_C"/>
    <property type="match status" value="1"/>
</dbReference>
<dbReference type="PROSITE" id="PS51898">
    <property type="entry name" value="TYR_RECOMBINASE"/>
    <property type="match status" value="1"/>
</dbReference>
<gene>
    <name evidence="7" type="ORF">GTP81_08435</name>
</gene>
<keyword evidence="2 4" id="KW-0238">DNA-binding</keyword>
<dbReference type="Pfam" id="PF00589">
    <property type="entry name" value="Phage_integrase"/>
    <property type="match status" value="1"/>
</dbReference>
<dbReference type="Proteomes" id="UP000484875">
    <property type="component" value="Unassembled WGS sequence"/>
</dbReference>
<dbReference type="SUPFAM" id="SSF56349">
    <property type="entry name" value="DNA breaking-rejoining enzymes"/>
    <property type="match status" value="1"/>
</dbReference>
<dbReference type="PANTHER" id="PTHR34605">
    <property type="entry name" value="PHAGE_INTEGRASE DOMAIN-CONTAINING PROTEIN"/>
    <property type="match status" value="1"/>
</dbReference>
<dbReference type="GO" id="GO:0003677">
    <property type="term" value="F:DNA binding"/>
    <property type="evidence" value="ECO:0007669"/>
    <property type="project" value="UniProtKB-UniRule"/>
</dbReference>
<dbReference type="InterPro" id="IPR010998">
    <property type="entry name" value="Integrase_recombinase_N"/>
</dbReference>
<evidence type="ECO:0000313" key="7">
    <source>
        <dbReference type="EMBL" id="MYN16778.1"/>
    </source>
</evidence>
<dbReference type="InterPro" id="IPR011010">
    <property type="entry name" value="DNA_brk_join_enz"/>
</dbReference>
<dbReference type="PROSITE" id="PS51900">
    <property type="entry name" value="CB"/>
    <property type="match status" value="1"/>
</dbReference>
<dbReference type="InterPro" id="IPR013762">
    <property type="entry name" value="Integrase-like_cat_sf"/>
</dbReference>
<dbReference type="Gene3D" id="1.10.443.10">
    <property type="entry name" value="Intergrase catalytic core"/>
    <property type="match status" value="1"/>
</dbReference>
<dbReference type="SUPFAM" id="SSF47823">
    <property type="entry name" value="lambda integrase-like, N-terminal domain"/>
    <property type="match status" value="1"/>
</dbReference>
<keyword evidence="8" id="KW-1185">Reference proteome</keyword>
<dbReference type="GO" id="GO:0015074">
    <property type="term" value="P:DNA integration"/>
    <property type="evidence" value="ECO:0007669"/>
    <property type="project" value="UniProtKB-KW"/>
</dbReference>
<comment type="caution">
    <text evidence="7">The sequence shown here is derived from an EMBL/GenBank/DDBJ whole genome shotgun (WGS) entry which is preliminary data.</text>
</comment>
<dbReference type="GO" id="GO:0006310">
    <property type="term" value="P:DNA recombination"/>
    <property type="evidence" value="ECO:0007669"/>
    <property type="project" value="UniProtKB-KW"/>
</dbReference>
<feature type="domain" description="Tyr recombinase" evidence="5">
    <location>
        <begin position="99"/>
        <end position="307"/>
    </location>
</feature>
<dbReference type="RefSeq" id="WP_161089457.1">
    <property type="nucleotide sequence ID" value="NZ_WWCV01000011.1"/>
</dbReference>
<proteinExistence type="predicted"/>
<accession>A0A845HDQ4</accession>
<dbReference type="AlphaFoldDB" id="A0A845HDQ4"/>
<dbReference type="PANTHER" id="PTHR34605:SF4">
    <property type="entry name" value="DNA ADENINE METHYLTRANSFERASE"/>
    <property type="match status" value="1"/>
</dbReference>
<evidence type="ECO:0000256" key="1">
    <source>
        <dbReference type="ARBA" id="ARBA00022908"/>
    </source>
</evidence>
<dbReference type="EMBL" id="WWCV01000011">
    <property type="protein sequence ID" value="MYN16778.1"/>
    <property type="molecule type" value="Genomic_DNA"/>
</dbReference>
<evidence type="ECO:0000259" key="6">
    <source>
        <dbReference type="PROSITE" id="PS51900"/>
    </source>
</evidence>
<reference evidence="7 8" key="1">
    <citation type="submission" date="2019-12" db="EMBL/GenBank/DDBJ databases">
        <title>Novel species isolated from a subtropical stream in China.</title>
        <authorList>
            <person name="Lu H."/>
        </authorList>
    </citation>
    <scope>NUCLEOTIDE SEQUENCE [LARGE SCALE GENOMIC DNA]</scope>
    <source>
        <strain evidence="7 8">FT107W</strain>
    </source>
</reference>
<dbReference type="InterPro" id="IPR002104">
    <property type="entry name" value="Integrase_catalytic"/>
</dbReference>
<protein>
    <submittedName>
        <fullName evidence="7">Tyrosine-type recombinase/integrase</fullName>
    </submittedName>
</protein>
<sequence>MSKVEHYVDAGTRENTRISYQSAIRHFEVDWGGFLPATADGIARYLADYAGELAVSTLTQRLAALAQWHIEQGFPDPTKVPLVKRVLKGIRTEHPARERRAKPLQLDRLEQADRWLSKAASEAALNSDRGGQLRHTRDRALLLIGFWRGFRGDELSRLQVQFVEIVPGEGMTCFFPRTKGDRNLSGTTFKAPALKKLCPVTAYLDWVNLAHLQNGPAFRSIDRWGHMASHGLHPNSMIPLLRTIFAAAGIEDADDYSAHSLRRGFANWAASSGWDTKSLMEYVGWKSVQSAMRYIDGTDPFGRQRIDSSLG</sequence>
<dbReference type="InterPro" id="IPR052925">
    <property type="entry name" value="Phage_Integrase-like_Recomb"/>
</dbReference>
<evidence type="ECO:0000259" key="5">
    <source>
        <dbReference type="PROSITE" id="PS51898"/>
    </source>
</evidence>
<feature type="domain" description="Core-binding (CB)" evidence="6">
    <location>
        <begin position="1"/>
        <end position="73"/>
    </location>
</feature>
<dbReference type="InterPro" id="IPR044068">
    <property type="entry name" value="CB"/>
</dbReference>
<name>A0A845HDQ4_9BURK</name>
<organism evidence="7 8">
    <name type="scientific">Duganella vulcania</name>
    <dbReference type="NCBI Taxonomy" id="2692166"/>
    <lineage>
        <taxon>Bacteria</taxon>
        <taxon>Pseudomonadati</taxon>
        <taxon>Pseudomonadota</taxon>
        <taxon>Betaproteobacteria</taxon>
        <taxon>Burkholderiales</taxon>
        <taxon>Oxalobacteraceae</taxon>
        <taxon>Telluria group</taxon>
        <taxon>Duganella</taxon>
    </lineage>
</organism>
<evidence type="ECO:0000256" key="2">
    <source>
        <dbReference type="ARBA" id="ARBA00023125"/>
    </source>
</evidence>
<dbReference type="Gene3D" id="1.10.150.130">
    <property type="match status" value="1"/>
</dbReference>
<keyword evidence="1" id="KW-0229">DNA integration</keyword>
<keyword evidence="3" id="KW-0233">DNA recombination</keyword>
<evidence type="ECO:0000256" key="3">
    <source>
        <dbReference type="ARBA" id="ARBA00023172"/>
    </source>
</evidence>
<evidence type="ECO:0000256" key="4">
    <source>
        <dbReference type="PROSITE-ProRule" id="PRU01248"/>
    </source>
</evidence>
<evidence type="ECO:0000313" key="8">
    <source>
        <dbReference type="Proteomes" id="UP000484875"/>
    </source>
</evidence>